<protein>
    <submittedName>
        <fullName evidence="1">Uncharacterized protein</fullName>
    </submittedName>
</protein>
<sequence length="573" mass="62831">DLKQKQRAQRFASLPAAYHAAFTAFDRSIIAAPIEDLVEDVQKGTVSARAVLQTYGKVAVRAQEKTNCITELLIPEAEKWAENEINLKGPLAGIPVSLKDSVHVKGFDTSVGYTKNTGQPLAEDGPMVKLLKDAGAVPYAKTALPITLLSFESTNPLWGVCRNPHSPGYSPGGSSGGEGALLAMGGRIGIGSDVAGSVRVPAGWSGTYSLRCSTGRWPKAGVNTSMAGQEGVPSVFSPMARTLNDLTYFTRAIIQMKPWEYETTVHPISWRDEEKEDARTKKLRIGVMKSDGVVPPAPAIARAIDSTRAALTAAGHTLVDIKPPSTATPLIGLNLASLLLNSDGCQTYNSHMRTGETTDPGAEHLTTYANLWSPFRYLYYLYVRYIKRDKVWAYLLKDFRLKTSTELWKLVAQREAFRATWHAWWNAKEQNYDFILCPVNATPALPHGAMRDGFSSCGYTFLWNLLDYSAGVIPVDHVDRVQDKLMAPNGTPAKKNTYKSCLKELGADNAVSRGAWKYYDANAMHGLPTAVQIVGRRWHEERVLGYMEAVEKALEQFKGPSGGGKYQLLELEG</sequence>
<accession>A0ACB8USH5</accession>
<proteinExistence type="predicted"/>
<comment type="caution">
    <text evidence="1">The sequence shown here is derived from an EMBL/GenBank/DDBJ whole genome shotgun (WGS) entry which is preliminary data.</text>
</comment>
<name>A0ACB8USH5_9EURO</name>
<organism evidence="1">
    <name type="scientific">Ophidiomyces ophidiicola</name>
    <dbReference type="NCBI Taxonomy" id="1387563"/>
    <lineage>
        <taxon>Eukaryota</taxon>
        <taxon>Fungi</taxon>
        <taxon>Dikarya</taxon>
        <taxon>Ascomycota</taxon>
        <taxon>Pezizomycotina</taxon>
        <taxon>Eurotiomycetes</taxon>
        <taxon>Eurotiomycetidae</taxon>
        <taxon>Onygenales</taxon>
        <taxon>Onygenaceae</taxon>
        <taxon>Ophidiomyces</taxon>
    </lineage>
</organism>
<gene>
    <name evidence="1" type="ORF">LOY88_004751</name>
</gene>
<reference evidence="1" key="1">
    <citation type="journal article" date="2022" name="bioRxiv">
        <title>Population genetic analysis of Ophidiomyces ophidiicola, the causative agent of snake fungal disease, indicates recent introductions to the USA.</title>
        <authorList>
            <person name="Ladner J.T."/>
            <person name="Palmer J.M."/>
            <person name="Ettinger C.L."/>
            <person name="Stajich J.E."/>
            <person name="Farrell T.M."/>
            <person name="Glorioso B.M."/>
            <person name="Lawson B."/>
            <person name="Price S.J."/>
            <person name="Stengle A.G."/>
            <person name="Grear D.A."/>
            <person name="Lorch J.M."/>
        </authorList>
    </citation>
    <scope>NUCLEOTIDE SEQUENCE</scope>
    <source>
        <strain evidence="1">NWHC 24266-5</strain>
    </source>
</reference>
<dbReference type="EMBL" id="JALBCA010000076">
    <property type="protein sequence ID" value="KAI2384225.1"/>
    <property type="molecule type" value="Genomic_DNA"/>
</dbReference>
<feature type="non-terminal residue" evidence="1">
    <location>
        <position position="1"/>
    </location>
</feature>
<evidence type="ECO:0000313" key="1">
    <source>
        <dbReference type="EMBL" id="KAI2384225.1"/>
    </source>
</evidence>